<dbReference type="RefSeq" id="WP_118969607.1">
    <property type="nucleotide sequence ID" value="NZ_QHCT01000004.1"/>
</dbReference>
<comment type="caution">
    <text evidence="1">The sequence shown here is derived from an EMBL/GenBank/DDBJ whole genome shotgun (WGS) entry which is preliminary data.</text>
</comment>
<organism evidence="1 2">
    <name type="scientific">Leptospira stimsonii</name>
    <dbReference type="NCBI Taxonomy" id="2202203"/>
    <lineage>
        <taxon>Bacteria</taxon>
        <taxon>Pseudomonadati</taxon>
        <taxon>Spirochaetota</taxon>
        <taxon>Spirochaetia</taxon>
        <taxon>Leptospirales</taxon>
        <taxon>Leptospiraceae</taxon>
        <taxon>Leptospira</taxon>
    </lineage>
</organism>
<dbReference type="OrthoDB" id="344091at2"/>
<dbReference type="NCBIfam" id="NF038393">
    <property type="entry name" value="lipo_LIC_10705"/>
    <property type="match status" value="1"/>
</dbReference>
<dbReference type="Proteomes" id="UP000265798">
    <property type="component" value="Unassembled WGS sequence"/>
</dbReference>
<gene>
    <name evidence="1" type="ORF">DLM75_14890</name>
</gene>
<dbReference type="EMBL" id="QHCT01000004">
    <property type="protein sequence ID" value="RHX89449.1"/>
    <property type="molecule type" value="Genomic_DNA"/>
</dbReference>
<evidence type="ECO:0008006" key="3">
    <source>
        <dbReference type="Google" id="ProtNLM"/>
    </source>
</evidence>
<proteinExistence type="predicted"/>
<reference evidence="2" key="1">
    <citation type="submission" date="2018-05" db="EMBL/GenBank/DDBJ databases">
        <title>Leptospira yasudae sp. nov. and Leptospira stimsonii sp. nov., two pathogenic species of the genus Leptospira isolated from environmental sources.</title>
        <authorList>
            <person name="Casanovas-Massana A."/>
            <person name="Hamond C."/>
            <person name="Santos L.A."/>
            <person name="Hacker K.P."/>
            <person name="Balassiano I."/>
            <person name="Medeiros M.A."/>
            <person name="Reis M.G."/>
            <person name="Ko A.I."/>
            <person name="Wunder E.A."/>
        </authorList>
    </citation>
    <scope>NUCLEOTIDE SEQUENCE [LARGE SCALE GENOMIC DNA]</scope>
    <source>
        <strain evidence="2">Yale</strain>
    </source>
</reference>
<dbReference type="AlphaFoldDB" id="A0A396Z1P1"/>
<protein>
    <recommendedName>
        <fullName evidence="3">Lipoprotein</fullName>
    </recommendedName>
</protein>
<accession>A0A396Z1P1</accession>
<evidence type="ECO:0000313" key="2">
    <source>
        <dbReference type="Proteomes" id="UP000265798"/>
    </source>
</evidence>
<sequence>MENPTLKKMITLTFACWLAFHCNGEFENSNKGTTNGLDNNFLLTYSLFFVVPNLDFNQFCPPTDQIPILEPGTHTRFMQAGDTFIFDNRARFQQSAPAGERRYFTFVIQENPGQEIKLKTPSCGNSQTEYGAYNDSGQPGQMETVYIDLMTPPLPQKRTGFFTKLTAISGSGTISFTTPTAPDPLNAH</sequence>
<name>A0A396Z1P1_9LEPT</name>
<evidence type="ECO:0000313" key="1">
    <source>
        <dbReference type="EMBL" id="RHX89449.1"/>
    </source>
</evidence>